<dbReference type="GO" id="GO:0005737">
    <property type="term" value="C:cytoplasm"/>
    <property type="evidence" value="ECO:0007669"/>
    <property type="project" value="UniProtKB-SubCell"/>
</dbReference>
<dbReference type="Gene3D" id="3.30.1420.10">
    <property type="match status" value="1"/>
</dbReference>
<feature type="region of interest" description="Disordered" evidence="4">
    <location>
        <begin position="89"/>
        <end position="112"/>
    </location>
</feature>
<proteinExistence type="inferred from homology"/>
<dbReference type="RefSeq" id="WP_114278805.1">
    <property type="nucleotide sequence ID" value="NZ_QPJY01000002.1"/>
</dbReference>
<keyword evidence="3" id="KW-0808">Transferase</keyword>
<reference evidence="5 6" key="1">
    <citation type="submission" date="2018-07" db="EMBL/GenBank/DDBJ databases">
        <title>Genomic Encyclopedia of Type Strains, Phase IV (KMG-IV): sequencing the most valuable type-strain genomes for metagenomic binning, comparative biology and taxonomic classification.</title>
        <authorList>
            <person name="Goeker M."/>
        </authorList>
    </citation>
    <scope>NUCLEOTIDE SEQUENCE [LARGE SCALE GENOMIC DNA]</scope>
    <source>
        <strain evidence="5 6">DSM 26407</strain>
    </source>
</reference>
<dbReference type="EMBL" id="QPJY01000002">
    <property type="protein sequence ID" value="RCX31976.1"/>
    <property type="molecule type" value="Genomic_DNA"/>
</dbReference>
<keyword evidence="2" id="KW-0963">Cytoplasm</keyword>
<evidence type="ECO:0000313" key="5">
    <source>
        <dbReference type="EMBL" id="RCX31976.1"/>
    </source>
</evidence>
<dbReference type="InterPro" id="IPR007453">
    <property type="entry name" value="DsrC/TusE"/>
</dbReference>
<organism evidence="5 6">
    <name type="scientific">Thioalbus denitrificans</name>
    <dbReference type="NCBI Taxonomy" id="547122"/>
    <lineage>
        <taxon>Bacteria</taxon>
        <taxon>Pseudomonadati</taxon>
        <taxon>Pseudomonadota</taxon>
        <taxon>Gammaproteobacteria</taxon>
        <taxon>Chromatiales</taxon>
        <taxon>Ectothiorhodospiraceae</taxon>
        <taxon>Thioalbus</taxon>
    </lineage>
</organism>
<evidence type="ECO:0000256" key="1">
    <source>
        <dbReference type="ARBA" id="ARBA00004496"/>
    </source>
</evidence>
<evidence type="ECO:0000256" key="4">
    <source>
        <dbReference type="SAM" id="MobiDB-lite"/>
    </source>
</evidence>
<keyword evidence="6" id="KW-1185">Reference proteome</keyword>
<dbReference type="SUPFAM" id="SSF69721">
    <property type="entry name" value="DsrC, the gamma subunit of dissimilatory sulfite reductase"/>
    <property type="match status" value="1"/>
</dbReference>
<evidence type="ECO:0000256" key="3">
    <source>
        <dbReference type="PIRNR" id="PIRNR006223"/>
    </source>
</evidence>
<dbReference type="GO" id="GO:0002143">
    <property type="term" value="P:tRNA wobble position uridine thiolation"/>
    <property type="evidence" value="ECO:0007669"/>
    <property type="project" value="TreeGrafter"/>
</dbReference>
<dbReference type="InterPro" id="IPR042072">
    <property type="entry name" value="DsrC-like_C"/>
</dbReference>
<dbReference type="AlphaFoldDB" id="A0A369CH14"/>
<dbReference type="Pfam" id="PF04358">
    <property type="entry name" value="DsrC"/>
    <property type="match status" value="1"/>
</dbReference>
<dbReference type="GO" id="GO:0016740">
    <property type="term" value="F:transferase activity"/>
    <property type="evidence" value="ECO:0007669"/>
    <property type="project" value="UniProtKB-KW"/>
</dbReference>
<dbReference type="EC" id="2.8.1.-" evidence="3"/>
<comment type="function">
    <text evidence="3">Part of a sulfur-relay system.</text>
</comment>
<dbReference type="PIRSF" id="PIRSF006223">
    <property type="entry name" value="DsrC_TusE"/>
    <property type="match status" value="1"/>
</dbReference>
<dbReference type="InterPro" id="IPR043163">
    <property type="entry name" value="DsrC-like_N"/>
</dbReference>
<comment type="similarity">
    <text evidence="3">Belongs to the dsrC/tusE family.</text>
</comment>
<dbReference type="InterPro" id="IPR025526">
    <property type="entry name" value="DsrC-like_dom_sf"/>
</dbReference>
<dbReference type="OrthoDB" id="9786347at2"/>
<name>A0A369CH14_9GAMM</name>
<protein>
    <recommendedName>
        <fullName evidence="3">Sulfurtransferase</fullName>
        <ecNumber evidence="3">2.8.1.-</ecNumber>
    </recommendedName>
</protein>
<gene>
    <name evidence="5" type="ORF">DFQ59_102325</name>
</gene>
<dbReference type="NCBIfam" id="TIGR03342">
    <property type="entry name" value="dsrC_tusE_dsvC"/>
    <property type="match status" value="1"/>
</dbReference>
<accession>A0A369CH14</accession>
<dbReference type="PANTHER" id="PTHR37010:SF1">
    <property type="entry name" value="SULFURTRANSFERASE TUSE"/>
    <property type="match status" value="1"/>
</dbReference>
<dbReference type="Gene3D" id="1.10.10.370">
    <property type="entry name" value="DsrC-like protein, C-terminal domain"/>
    <property type="match status" value="1"/>
</dbReference>
<dbReference type="PANTHER" id="PTHR37010">
    <property type="entry name" value="SULFURTRANSFERASE TUSE"/>
    <property type="match status" value="1"/>
</dbReference>
<dbReference type="Proteomes" id="UP000252707">
    <property type="component" value="Unassembled WGS sequence"/>
</dbReference>
<comment type="subcellular location">
    <subcellularLocation>
        <location evidence="1">Cytoplasm</location>
    </subcellularLocation>
</comment>
<sequence>MNYEVNGNTIEADANGYLVNGEEWTEEVAGAIAAAEGVELNDKAWEIINYMRDEFYNNNGNQPNERNMVKHFKDVWGPETSQNSLYQLFPRGPAKQSSKIGGLPETRRKGGY</sequence>
<evidence type="ECO:0000256" key="2">
    <source>
        <dbReference type="ARBA" id="ARBA00022490"/>
    </source>
</evidence>
<evidence type="ECO:0000313" key="6">
    <source>
        <dbReference type="Proteomes" id="UP000252707"/>
    </source>
</evidence>
<comment type="caution">
    <text evidence="5">The sequence shown here is derived from an EMBL/GenBank/DDBJ whole genome shotgun (WGS) entry which is preliminary data.</text>
</comment>
<dbReference type="GO" id="GO:0097163">
    <property type="term" value="F:sulfur carrier activity"/>
    <property type="evidence" value="ECO:0007669"/>
    <property type="project" value="TreeGrafter"/>
</dbReference>